<dbReference type="AlphaFoldDB" id="A0A5R9PI46"/>
<comment type="caution">
    <text evidence="1">The sequence shown here is derived from an EMBL/GenBank/DDBJ whole genome shotgun (WGS) entry which is preliminary data.</text>
</comment>
<gene>
    <name evidence="1" type="ORF">E5S66_07155</name>
</gene>
<evidence type="ECO:0000313" key="1">
    <source>
        <dbReference type="EMBL" id="TLX22280.1"/>
    </source>
</evidence>
<name>A0A5R9PI46_9GAMM</name>
<dbReference type="InterPro" id="IPR021330">
    <property type="entry name" value="DUF2939"/>
</dbReference>
<dbReference type="STRING" id="1123377.GCA_000423885_00307"/>
<evidence type="ECO:0000313" key="2">
    <source>
        <dbReference type="Proteomes" id="UP000308508"/>
    </source>
</evidence>
<accession>A0A5R9PI46</accession>
<proteinExistence type="predicted"/>
<keyword evidence="2" id="KW-1185">Reference proteome</keyword>
<protein>
    <submittedName>
        <fullName evidence="1">DUF2939 domain-containing protein</fullName>
    </submittedName>
</protein>
<organism evidence="1 2">
    <name type="scientific">Thermomonas fusca</name>
    <dbReference type="NCBI Taxonomy" id="215690"/>
    <lineage>
        <taxon>Bacteria</taxon>
        <taxon>Pseudomonadati</taxon>
        <taxon>Pseudomonadota</taxon>
        <taxon>Gammaproteobacteria</taxon>
        <taxon>Lysobacterales</taxon>
        <taxon>Lysobacteraceae</taxon>
        <taxon>Thermomonas</taxon>
    </lineage>
</organism>
<dbReference type="Pfam" id="PF11159">
    <property type="entry name" value="DUF2939"/>
    <property type="match status" value="1"/>
</dbReference>
<dbReference type="Proteomes" id="UP000308508">
    <property type="component" value="Unassembled WGS sequence"/>
</dbReference>
<reference evidence="1 2" key="1">
    <citation type="submission" date="2019-04" db="EMBL/GenBank/DDBJ databases">
        <authorList>
            <person name="Grouzdev D.S."/>
            <person name="Nazina T.N."/>
        </authorList>
    </citation>
    <scope>NUCLEOTIDE SEQUENCE [LARGE SCALE GENOMIC DNA]</scope>
    <source>
        <strain evidence="1 2">SHC 3-19</strain>
    </source>
</reference>
<dbReference type="EMBL" id="SROY01000002">
    <property type="protein sequence ID" value="TLX22280.1"/>
    <property type="molecule type" value="Genomic_DNA"/>
</dbReference>
<sequence>MTATLRQDFRSRAVSKKLKWILAIAIGLLLALFAYAAAGPYLAVNGIRNLVANNRYDELWRFVDFDRLREDLRPQVQERIARGIIGHVGSGQTGKAVGELTAMVAKPAVDAMVSPQGIATLLTGSALVRELTGNAEADGKARAADPLEGADTRFESMSLFTATVANAEGKPVVFEFHRDGLSWKLAGLRLPE</sequence>